<dbReference type="Proteomes" id="UP000653305">
    <property type="component" value="Unassembled WGS sequence"/>
</dbReference>
<feature type="coiled-coil region" evidence="3">
    <location>
        <begin position="396"/>
        <end position="516"/>
    </location>
</feature>
<feature type="domain" description="NAB" evidence="4">
    <location>
        <begin position="1"/>
        <end position="67"/>
    </location>
</feature>
<comment type="similarity">
    <text evidence="2">Belongs to the NET family.</text>
</comment>
<feature type="coiled-coil region" evidence="3">
    <location>
        <begin position="849"/>
        <end position="940"/>
    </location>
</feature>
<evidence type="ECO:0000256" key="3">
    <source>
        <dbReference type="SAM" id="Coils"/>
    </source>
</evidence>
<dbReference type="OrthoDB" id="10255522at2759"/>
<accession>A0A830C040</accession>
<dbReference type="PANTHER" id="PTHR32258:SF32">
    <property type="entry name" value="PROTEIN NETWORKED 1D"/>
    <property type="match status" value="1"/>
</dbReference>
<dbReference type="GO" id="GO:0051015">
    <property type="term" value="F:actin filament binding"/>
    <property type="evidence" value="ECO:0007669"/>
    <property type="project" value="TreeGrafter"/>
</dbReference>
<evidence type="ECO:0000259" key="4">
    <source>
        <dbReference type="PROSITE" id="PS51774"/>
    </source>
</evidence>
<dbReference type="Pfam" id="PF07765">
    <property type="entry name" value="KIP1"/>
    <property type="match status" value="1"/>
</dbReference>
<dbReference type="InterPro" id="IPR011684">
    <property type="entry name" value="NAB"/>
</dbReference>
<keyword evidence="6" id="KW-1185">Reference proteome</keyword>
<proteinExistence type="inferred from homology"/>
<sequence>MAKLSNSDSRRMYSWWWDSHISPKNSKWLQENLTGIKKRPELMKMVEEFYRAYRALAERYDHATGVIRHAHRTMSEAFPNQMPVMLGDESPASAVSEFADESDSCNERKTLKQFNNPLGSVERVRRGLNFDESDEKEQITHEALAKLEAEKEAGLVQYQQSLDKLSQLETEISKTREDFKTLTDHASQAENDVSVLKEKYIQSLEIISKLENKLRLTEENATSLKEHAEKAENEVETLKKTISELTEEKEIIARQHQQCLESISSLEQKLSSAEEQRLFLESSNQSLHSELETLMLKLGTQTQELTEKQKEIGRLWGCVQEERLRFVEAETAFQTLQHLHAQTQDELRAMASELQSRAHLLNVSETQNQSLQNEIYNLIESKGKLEGEVEIRLDERNALQQEIYCLKEELNDLNEKHVSVLGQVREVGLSPESFGSSVKELTDENSRLSSEKAALLEKLEILEQLIVKNSILETSLSDLNAELEAVREKSGLLDEKASLVSQLQETNKNLEILSKNNTVLENFLSNVHHQLETLMAKSKILEDSCQLLVDEKAGLMSEKDGLTSQLKNTETRLEDLGKLYAELEGRCVNLEKEKETTLRKVDELNMSLEVERRENASYIQMSEAKMCVLDDECQQKKTAQVMKENNCSLLVKNQKLLKESSLLEKKISSLEQKNLEQQFEIRSLTDRAEQDQFYVNQLLDKLQTLKKSLHKSEEENLESSVELSVLVTWIRQLVVDAQNLEVVKNEIERDRGALLTLIEGLHSKLTDMRREKLEISDYVRHLEGKNNALEAENYVLCSKVLALENLSLIFKIFTDEKLMLFREIGDDRNKLRDTNGALIGKLSSMVGKFEESKIENNELKERLQKTENELSVEIENGKKLLNGMTLQLLEAEENISRVEKQKLELNESVQNLKTDYDEVKQSLMDNIGHLEGKNNALEEENYVLCSKVLALENLLLIFRIFADEKFMLFREIEDDRSRLYDTNAAIIGKLSSTEGKLEESKIEIENGKKLLSQMALQLLEAGEKISGIEKQKLELNESVQNLKTDYDDHILKLSADNEHLSCENNFLHQASQKLEADLEKLQIEHDTTKIQEVNMSFELGKKANEVDELEIQAELIFGQLQDSMVSRIIYEQKFHELNDVCVGYIDENEGLQSQLAAYGPEIVSLKECISSLENHTDIHIKFQNPENEEVQVFFTAKLAI</sequence>
<evidence type="ECO:0000256" key="2">
    <source>
        <dbReference type="ARBA" id="ARBA00038006"/>
    </source>
</evidence>
<organism evidence="5 6">
    <name type="scientific">Phtheirospermum japonicum</name>
    <dbReference type="NCBI Taxonomy" id="374723"/>
    <lineage>
        <taxon>Eukaryota</taxon>
        <taxon>Viridiplantae</taxon>
        <taxon>Streptophyta</taxon>
        <taxon>Embryophyta</taxon>
        <taxon>Tracheophyta</taxon>
        <taxon>Spermatophyta</taxon>
        <taxon>Magnoliopsida</taxon>
        <taxon>eudicotyledons</taxon>
        <taxon>Gunneridae</taxon>
        <taxon>Pentapetalae</taxon>
        <taxon>asterids</taxon>
        <taxon>lamiids</taxon>
        <taxon>Lamiales</taxon>
        <taxon>Orobanchaceae</taxon>
        <taxon>Orobanchaceae incertae sedis</taxon>
        <taxon>Phtheirospermum</taxon>
    </lineage>
</organism>
<evidence type="ECO:0000313" key="5">
    <source>
        <dbReference type="EMBL" id="GFP92329.1"/>
    </source>
</evidence>
<dbReference type="PANTHER" id="PTHR32258">
    <property type="entry name" value="PROTEIN NETWORKED 4A"/>
    <property type="match status" value="1"/>
</dbReference>
<dbReference type="EMBL" id="BMAC01000275">
    <property type="protein sequence ID" value="GFP92329.1"/>
    <property type="molecule type" value="Genomic_DNA"/>
</dbReference>
<protein>
    <recommendedName>
        <fullName evidence="4">NAB domain-containing protein</fullName>
    </recommendedName>
</protein>
<reference evidence="5" key="1">
    <citation type="submission" date="2020-07" db="EMBL/GenBank/DDBJ databases">
        <title>Ethylene signaling mediates host invasion by parasitic plants.</title>
        <authorList>
            <person name="Yoshida S."/>
        </authorList>
    </citation>
    <scope>NUCLEOTIDE SEQUENCE</scope>
    <source>
        <strain evidence="5">Okayama</strain>
    </source>
</reference>
<dbReference type="GO" id="GO:0005886">
    <property type="term" value="C:plasma membrane"/>
    <property type="evidence" value="ECO:0007669"/>
    <property type="project" value="TreeGrafter"/>
</dbReference>
<dbReference type="InterPro" id="IPR051861">
    <property type="entry name" value="NET_actin-binding_domain"/>
</dbReference>
<evidence type="ECO:0000313" key="6">
    <source>
        <dbReference type="Proteomes" id="UP000653305"/>
    </source>
</evidence>
<comment type="caution">
    <text evidence="5">The sequence shown here is derived from an EMBL/GenBank/DDBJ whole genome shotgun (WGS) entry which is preliminary data.</text>
</comment>
<feature type="coiled-coil region" evidence="3">
    <location>
        <begin position="653"/>
        <end position="750"/>
    </location>
</feature>
<keyword evidence="1 3" id="KW-0175">Coiled coil</keyword>
<feature type="coiled-coil region" evidence="3">
    <location>
        <begin position="559"/>
        <end position="607"/>
    </location>
</feature>
<gene>
    <name evidence="5" type="ORF">PHJA_001377000</name>
</gene>
<evidence type="ECO:0000256" key="1">
    <source>
        <dbReference type="ARBA" id="ARBA00023054"/>
    </source>
</evidence>
<feature type="coiled-coil region" evidence="3">
    <location>
        <begin position="158"/>
        <end position="283"/>
    </location>
</feature>
<feature type="coiled-coil region" evidence="3">
    <location>
        <begin position="1025"/>
        <end position="1091"/>
    </location>
</feature>
<dbReference type="AlphaFoldDB" id="A0A830C040"/>
<dbReference type="Gene3D" id="1.10.287.1490">
    <property type="match status" value="1"/>
</dbReference>
<name>A0A830C040_9LAMI</name>
<dbReference type="PROSITE" id="PS51774">
    <property type="entry name" value="NAB"/>
    <property type="match status" value="1"/>
</dbReference>